<proteinExistence type="predicted"/>
<dbReference type="PANTHER" id="PTHR33112:SF1">
    <property type="entry name" value="HETEROKARYON INCOMPATIBILITY DOMAIN-CONTAINING PROTEIN"/>
    <property type="match status" value="1"/>
</dbReference>
<evidence type="ECO:0000259" key="1">
    <source>
        <dbReference type="Pfam" id="PF06985"/>
    </source>
</evidence>
<reference evidence="2" key="1">
    <citation type="submission" date="2020-01" db="EMBL/GenBank/DDBJ databases">
        <authorList>
            <consortium name="DOE Joint Genome Institute"/>
            <person name="Haridas S."/>
            <person name="Albert R."/>
            <person name="Binder M."/>
            <person name="Bloem J."/>
            <person name="Labutti K."/>
            <person name="Salamov A."/>
            <person name="Andreopoulos B."/>
            <person name="Baker S.E."/>
            <person name="Barry K."/>
            <person name="Bills G."/>
            <person name="Bluhm B.H."/>
            <person name="Cannon C."/>
            <person name="Castanera R."/>
            <person name="Culley D.E."/>
            <person name="Daum C."/>
            <person name="Ezra D."/>
            <person name="Gonzalez J.B."/>
            <person name="Henrissat B."/>
            <person name="Kuo A."/>
            <person name="Liang C."/>
            <person name="Lipzen A."/>
            <person name="Lutzoni F."/>
            <person name="Magnuson J."/>
            <person name="Mondo S."/>
            <person name="Nolan M."/>
            <person name="Ohm R."/>
            <person name="Pangilinan J."/>
            <person name="Park H.-J."/>
            <person name="Ramirez L."/>
            <person name="Alfaro M."/>
            <person name="Sun H."/>
            <person name="Tritt A."/>
            <person name="Yoshinaga Y."/>
            <person name="Zwiers L.-H."/>
            <person name="Turgeon B.G."/>
            <person name="Goodwin S.B."/>
            <person name="Spatafora J.W."/>
            <person name="Crous P.W."/>
            <person name="Grigoriev I.V."/>
        </authorList>
    </citation>
    <scope>NUCLEOTIDE SEQUENCE</scope>
    <source>
        <strain evidence="2">P77</strain>
    </source>
</reference>
<dbReference type="AlphaFoldDB" id="A0A6A5KKL3"/>
<dbReference type="EMBL" id="ML975273">
    <property type="protein sequence ID" value="KAF1836427.1"/>
    <property type="molecule type" value="Genomic_DNA"/>
</dbReference>
<name>A0A6A5KKL3_9PLEO</name>
<dbReference type="PANTHER" id="PTHR33112">
    <property type="entry name" value="DOMAIN PROTEIN, PUTATIVE-RELATED"/>
    <property type="match status" value="1"/>
</dbReference>
<evidence type="ECO:0000313" key="2">
    <source>
        <dbReference type="EMBL" id="KAF1836427.1"/>
    </source>
</evidence>
<protein>
    <submittedName>
        <fullName evidence="2">HET-domain-containing protein</fullName>
    </submittedName>
</protein>
<evidence type="ECO:0000313" key="3">
    <source>
        <dbReference type="Proteomes" id="UP000800040"/>
    </source>
</evidence>
<accession>A0A6A5KKL3</accession>
<sequence>MPSGERDELIRRAEAEWDFVLQKLRCRPDNTGNGGHRNELCSRCASIDWAQLATLELPHDNILDSGVIFDIRESSEELCSSSCRVCQMLGRGKLFQTDEEDDDGEALPLWIRCMCHLTNSESLSDMNDMNCMSRGNTERQHGPLLYFRGGHRFRFGLLPAKGHRGILSPRRLEPSAIDYDAIRYWFAFCENTHANFCKPVYEQYIPGFKVIDCQTKRVVDAPQSPLFRYVALSYVWGIPSNIPQDQCQFPRTVQDAIVVTLELGYQYLWVDQFCIDQHNETEKTIQIRMMDRIYSQSQLVIIAAAGQSADHGLPGVGTTSRTAQLRAETVNGEELIQIFHPFADLYRSKWTSRAWTYQEGFLSIRRLVFTEHEAFFVCNKMSCQESVDLQLHSRPGNQPEGLRWHGPLHLPGTCHHDGRKSADGRLHDVASFLQNYCMKKISYESDILNGCVGILNTLVDGHYWGMPMEYLAHGDYYMDLYWRCPRPGKRREGFPSWTWAATTRRAWLSMTRGAWTGLYTVRIPSADGSWQTVDELIKSGTAASSSLSGATLCVTGQLFSVRVVGRRLIHMDELTIRERVMSERSHIPDHHVIFSYSDHVEMGLELELDVETPGATYTGDFQAILLGDITVTQLHGFDRLSPPWRAPVFLLLEPVGTHYRRIGVTNNVCRTMSKTTGRLHIPRSGDRKPELSGLEDTVYLV</sequence>
<dbReference type="InterPro" id="IPR010730">
    <property type="entry name" value="HET"/>
</dbReference>
<dbReference type="Proteomes" id="UP000800040">
    <property type="component" value="Unassembled WGS sequence"/>
</dbReference>
<feature type="domain" description="Heterokaryon incompatibility" evidence="1">
    <location>
        <begin position="229"/>
        <end position="359"/>
    </location>
</feature>
<dbReference type="OrthoDB" id="5428863at2759"/>
<keyword evidence="3" id="KW-1185">Reference proteome</keyword>
<gene>
    <name evidence="2" type="ORF">BDW02DRAFT_546026</name>
</gene>
<dbReference type="Pfam" id="PF06985">
    <property type="entry name" value="HET"/>
    <property type="match status" value="1"/>
</dbReference>
<organism evidence="2 3">
    <name type="scientific">Decorospora gaudefroyi</name>
    <dbReference type="NCBI Taxonomy" id="184978"/>
    <lineage>
        <taxon>Eukaryota</taxon>
        <taxon>Fungi</taxon>
        <taxon>Dikarya</taxon>
        <taxon>Ascomycota</taxon>
        <taxon>Pezizomycotina</taxon>
        <taxon>Dothideomycetes</taxon>
        <taxon>Pleosporomycetidae</taxon>
        <taxon>Pleosporales</taxon>
        <taxon>Pleosporineae</taxon>
        <taxon>Pleosporaceae</taxon>
        <taxon>Decorospora</taxon>
    </lineage>
</organism>